<sequence>MKNIQLFLLFVTFAITISCNKQETKQITNANEYQAYLQLDQNKALQTANEELTFWENKLAKTPNQYPYNLKMASANSQIFQLTGDINQLKEAEKNLVIANEKTNYNSAGSLRSLAKNYISQHRFKEALEVLTKAEFNGEKLQETHYILVDVHLELGNLDKVEKYLSKIKNLKDFDYLIRVSKYNDHIGNLDKAIEYLESALEVVKSTNNQSLLQWNYTNLADYYGHAGRIKDSYNGYLKALAINPNNSYAKKGIAWIVYSYERNPTEALRILETVTKENESPDYHLLKAEIAAFMGNMVEKETQTKMYLSKVANEKYGAMYAKYSVLLFADETINSLKALEIAKTEVEARPTAQSYDLLAWSYYKNGNIKEAIQISKNHVIGKTFEPQALLHTAYILKANGDQIEAQKLKTELLGAIYELGPNSEQEIKNI</sequence>
<gene>
    <name evidence="2" type="ORF">BTO16_04295</name>
</gene>
<dbReference type="InterPro" id="IPR011990">
    <property type="entry name" value="TPR-like_helical_dom_sf"/>
</dbReference>
<proteinExistence type="predicted"/>
<dbReference type="SUPFAM" id="SSF48452">
    <property type="entry name" value="TPR-like"/>
    <property type="match status" value="2"/>
</dbReference>
<dbReference type="RefSeq" id="WP_105020407.1">
    <property type="nucleotide sequence ID" value="NZ_MSCM01000001.1"/>
</dbReference>
<dbReference type="PROSITE" id="PS51257">
    <property type="entry name" value="PROKAR_LIPOPROTEIN"/>
    <property type="match status" value="1"/>
</dbReference>
<dbReference type="OrthoDB" id="1399920at2"/>
<name>A0A2S7WWI1_9FLAO</name>
<comment type="caution">
    <text evidence="2">The sequence shown here is derived from an EMBL/GenBank/DDBJ whole genome shotgun (WGS) entry which is preliminary data.</text>
</comment>
<accession>A0A2S7WWI1</accession>
<evidence type="ECO:0000313" key="3">
    <source>
        <dbReference type="Proteomes" id="UP000239068"/>
    </source>
</evidence>
<keyword evidence="1" id="KW-0802">TPR repeat</keyword>
<keyword evidence="3" id="KW-1185">Reference proteome</keyword>
<protein>
    <submittedName>
        <fullName evidence="2">Cell surface protein</fullName>
    </submittedName>
</protein>
<dbReference type="InterPro" id="IPR019734">
    <property type="entry name" value="TPR_rpt"/>
</dbReference>
<dbReference type="AlphaFoldDB" id="A0A2S7WWI1"/>
<evidence type="ECO:0000313" key="2">
    <source>
        <dbReference type="EMBL" id="PQJ81836.1"/>
    </source>
</evidence>
<feature type="repeat" description="TPR" evidence="1">
    <location>
        <begin position="214"/>
        <end position="247"/>
    </location>
</feature>
<reference evidence="2 3" key="1">
    <citation type="submission" date="2016-12" db="EMBL/GenBank/DDBJ databases">
        <title>Trade-off between light-utilization and light-protection in marine flavobacteria.</title>
        <authorList>
            <person name="Kumagai Y."/>
            <person name="Yoshizawa S."/>
            <person name="Kogure K."/>
            <person name="Iwasaki W."/>
        </authorList>
    </citation>
    <scope>NUCLEOTIDE SEQUENCE [LARGE SCALE GENOMIC DNA]</scope>
    <source>
        <strain evidence="2 3">ATCC 43844</strain>
    </source>
</reference>
<dbReference type="EMBL" id="MSCM01000001">
    <property type="protein sequence ID" value="PQJ81836.1"/>
    <property type="molecule type" value="Genomic_DNA"/>
</dbReference>
<dbReference type="Proteomes" id="UP000239068">
    <property type="component" value="Unassembled WGS sequence"/>
</dbReference>
<evidence type="ECO:0000256" key="1">
    <source>
        <dbReference type="PROSITE-ProRule" id="PRU00339"/>
    </source>
</evidence>
<organism evidence="2 3">
    <name type="scientific">Polaribacter glomeratus</name>
    <dbReference type="NCBI Taxonomy" id="102"/>
    <lineage>
        <taxon>Bacteria</taxon>
        <taxon>Pseudomonadati</taxon>
        <taxon>Bacteroidota</taxon>
        <taxon>Flavobacteriia</taxon>
        <taxon>Flavobacteriales</taxon>
        <taxon>Flavobacteriaceae</taxon>
    </lineage>
</organism>
<dbReference type="PROSITE" id="PS50005">
    <property type="entry name" value="TPR"/>
    <property type="match status" value="1"/>
</dbReference>
<dbReference type="Gene3D" id="1.25.40.10">
    <property type="entry name" value="Tetratricopeptide repeat domain"/>
    <property type="match status" value="2"/>
</dbReference>